<feature type="domain" description="MacB-like periplasmic core" evidence="8">
    <location>
        <begin position="20"/>
        <end position="245"/>
    </location>
</feature>
<feature type="domain" description="MacB-like periplasmic core" evidence="8">
    <location>
        <begin position="450"/>
        <end position="609"/>
    </location>
</feature>
<keyword evidence="4 6" id="KW-1133">Transmembrane helix</keyword>
<feature type="transmembrane region" description="Helical" evidence="6">
    <location>
        <begin position="341"/>
        <end position="367"/>
    </location>
</feature>
<evidence type="ECO:0000256" key="6">
    <source>
        <dbReference type="SAM" id="Phobius"/>
    </source>
</evidence>
<accession>A0ABZ0IL19</accession>
<evidence type="ECO:0000256" key="4">
    <source>
        <dbReference type="ARBA" id="ARBA00022989"/>
    </source>
</evidence>
<gene>
    <name evidence="9" type="ORF">RT717_17465</name>
</gene>
<dbReference type="RefSeq" id="WP_317487672.1">
    <property type="nucleotide sequence ID" value="NZ_CP136051.1"/>
</dbReference>
<keyword evidence="3 6" id="KW-0812">Transmembrane</keyword>
<evidence type="ECO:0000256" key="1">
    <source>
        <dbReference type="ARBA" id="ARBA00004651"/>
    </source>
</evidence>
<dbReference type="InterPro" id="IPR050250">
    <property type="entry name" value="Macrolide_Exporter_MacB"/>
</dbReference>
<organism evidence="9 10">
    <name type="scientific">Imperialibacter roseus</name>
    <dbReference type="NCBI Taxonomy" id="1324217"/>
    <lineage>
        <taxon>Bacteria</taxon>
        <taxon>Pseudomonadati</taxon>
        <taxon>Bacteroidota</taxon>
        <taxon>Cytophagia</taxon>
        <taxon>Cytophagales</taxon>
        <taxon>Flammeovirgaceae</taxon>
        <taxon>Imperialibacter</taxon>
    </lineage>
</organism>
<comment type="subcellular location">
    <subcellularLocation>
        <location evidence="1">Cell membrane</location>
        <topology evidence="1">Multi-pass membrane protein</topology>
    </subcellularLocation>
</comment>
<evidence type="ECO:0000313" key="10">
    <source>
        <dbReference type="Proteomes" id="UP001302349"/>
    </source>
</evidence>
<keyword evidence="2" id="KW-1003">Cell membrane</keyword>
<dbReference type="Pfam" id="PF12704">
    <property type="entry name" value="MacB_PCD"/>
    <property type="match status" value="2"/>
</dbReference>
<dbReference type="Proteomes" id="UP001302349">
    <property type="component" value="Chromosome"/>
</dbReference>
<name>A0ABZ0IL19_9BACT</name>
<keyword evidence="10" id="KW-1185">Reference proteome</keyword>
<feature type="transmembrane region" description="Helical" evidence="6">
    <location>
        <begin position="727"/>
        <end position="754"/>
    </location>
</feature>
<dbReference type="EMBL" id="CP136051">
    <property type="protein sequence ID" value="WOK04874.1"/>
    <property type="molecule type" value="Genomic_DNA"/>
</dbReference>
<feature type="transmembrane region" description="Helical" evidence="6">
    <location>
        <begin position="442"/>
        <end position="461"/>
    </location>
</feature>
<keyword evidence="5 6" id="KW-0472">Membrane</keyword>
<feature type="transmembrane region" description="Helical" evidence="6">
    <location>
        <begin position="674"/>
        <end position="706"/>
    </location>
</feature>
<dbReference type="InterPro" id="IPR025857">
    <property type="entry name" value="MacB_PCD"/>
</dbReference>
<evidence type="ECO:0000256" key="3">
    <source>
        <dbReference type="ARBA" id="ARBA00022692"/>
    </source>
</evidence>
<sequence>MLKNYFKIALRSMTRQKLFSFVNIAGLSLAMSVSLLLITIIYNQYNYDRFHAGADRIYRIESFNPNAPRIFAGTASSPLPFKKAMVDQYAYFEAYTNMRFDLGREVQTGEKILDLKSLLVDDEFFDVFSFPMIEGNTETALNEPFSVVLTTETAEKFFGEKDTYLGLILDYTGVGPFKITGVVDMEGIKTHMKFDALASMSTLNSMSEGGPFEDKKNDNWQNLWVGYNYFKLNPGVDPNQVATTVASLAEENIEWAEDRQPYTFGVAPVTKIAMGNLYGNELGFYIPSIVLAFFGFLALVVMVTALFNYTNLSLAKSLTRAREIGIRKVSGATRRQVIHQFVIESVIMAMLSLILSVGILKVMIPAFNGLEIFTLAELSVDFSYGAFPYFVGFSVFVGLIAGVFPALFLSKFSPIQALKGYHGVSGGAGKRGFRSNFSFKKVLMIVQFGLSIFMIISILVMREQTSLMVNSEYGFNEENLLVVELQGSKPEIVAAELSKNPAVTAYTFSSHNPAVGRSHGADFQRDMEDERFGLNHFSVDENYISTFGITLLAGRDYAPGDGEGTEKFIILNETAVKTVGFETPHEAIGQEIILDKENRLQIIGVVKDYHFEPLMKSIEPMALRFMPDNYENINLKITSANVPSVISDLQEAWKSIDSKRDLKYSFLDQEMDHFYFFLGDITSIVTAVSLFAIFISCLGLLGMVSFHLQTKVKEIGIKKVLGATTQYLIISLTRQFSMVIIISVVVFVPIAVLVSDLWLNLMATRVSIGFGVIVMALLIVGCLGLVTIVSQVIKAATANPVNALRNE</sequence>
<reference evidence="9 10" key="1">
    <citation type="journal article" date="2023" name="Microbiol. Resour. Announc.">
        <title>Complete Genome Sequence of Imperialibacter roseus strain P4T.</title>
        <authorList>
            <person name="Tizabi D.R."/>
            <person name="Bachvaroff T."/>
            <person name="Hill R.T."/>
        </authorList>
    </citation>
    <scope>NUCLEOTIDE SEQUENCE [LARGE SCALE GENOMIC DNA]</scope>
    <source>
        <strain evidence="9 10">P4T</strain>
    </source>
</reference>
<evidence type="ECO:0000256" key="2">
    <source>
        <dbReference type="ARBA" id="ARBA00022475"/>
    </source>
</evidence>
<proteinExistence type="predicted"/>
<feature type="transmembrane region" description="Helical" evidence="6">
    <location>
        <begin position="766"/>
        <end position="789"/>
    </location>
</feature>
<dbReference type="PANTHER" id="PTHR30572:SF18">
    <property type="entry name" value="ABC-TYPE MACROLIDE FAMILY EXPORT SYSTEM PERMEASE COMPONENT 2"/>
    <property type="match status" value="1"/>
</dbReference>
<evidence type="ECO:0000259" key="7">
    <source>
        <dbReference type="Pfam" id="PF02687"/>
    </source>
</evidence>
<dbReference type="PANTHER" id="PTHR30572">
    <property type="entry name" value="MEMBRANE COMPONENT OF TRANSPORTER-RELATED"/>
    <property type="match status" value="1"/>
</dbReference>
<feature type="transmembrane region" description="Helical" evidence="6">
    <location>
        <begin position="387"/>
        <end position="409"/>
    </location>
</feature>
<protein>
    <submittedName>
        <fullName evidence="9">ABC transporter permease</fullName>
    </submittedName>
</protein>
<feature type="domain" description="ABC3 transporter permease C-terminal" evidence="7">
    <location>
        <begin position="296"/>
        <end position="414"/>
    </location>
</feature>
<evidence type="ECO:0000256" key="5">
    <source>
        <dbReference type="ARBA" id="ARBA00023136"/>
    </source>
</evidence>
<feature type="transmembrane region" description="Helical" evidence="6">
    <location>
        <begin position="21"/>
        <end position="42"/>
    </location>
</feature>
<evidence type="ECO:0000259" key="8">
    <source>
        <dbReference type="Pfam" id="PF12704"/>
    </source>
</evidence>
<feature type="domain" description="ABC3 transporter permease C-terminal" evidence="7">
    <location>
        <begin position="687"/>
        <end position="800"/>
    </location>
</feature>
<dbReference type="Pfam" id="PF02687">
    <property type="entry name" value="FtsX"/>
    <property type="match status" value="2"/>
</dbReference>
<dbReference type="InterPro" id="IPR003838">
    <property type="entry name" value="ABC3_permease_C"/>
</dbReference>
<feature type="transmembrane region" description="Helical" evidence="6">
    <location>
        <begin position="284"/>
        <end position="307"/>
    </location>
</feature>
<evidence type="ECO:0000313" key="9">
    <source>
        <dbReference type="EMBL" id="WOK04874.1"/>
    </source>
</evidence>